<evidence type="ECO:0000256" key="1">
    <source>
        <dbReference type="ARBA" id="ARBA00007447"/>
    </source>
</evidence>
<dbReference type="InterPro" id="IPR001461">
    <property type="entry name" value="Aspartic_peptidase_A1"/>
</dbReference>
<dbReference type="Proteomes" id="UP001175000">
    <property type="component" value="Unassembled WGS sequence"/>
</dbReference>
<feature type="disulfide bond" evidence="2">
    <location>
        <begin position="326"/>
        <end position="367"/>
    </location>
</feature>
<protein>
    <submittedName>
        <fullName evidence="5">Aspartic peptidase domain-containing protein</fullName>
    </submittedName>
</protein>
<dbReference type="GO" id="GO:0006508">
    <property type="term" value="P:proteolysis"/>
    <property type="evidence" value="ECO:0007669"/>
    <property type="project" value="InterPro"/>
</dbReference>
<dbReference type="GO" id="GO:0004190">
    <property type="term" value="F:aspartic-type endopeptidase activity"/>
    <property type="evidence" value="ECO:0007669"/>
    <property type="project" value="InterPro"/>
</dbReference>
<keyword evidence="6" id="KW-1185">Reference proteome</keyword>
<reference evidence="5" key="1">
    <citation type="submission" date="2023-06" db="EMBL/GenBank/DDBJ databases">
        <title>Genome-scale phylogeny and comparative genomics of the fungal order Sordariales.</title>
        <authorList>
            <consortium name="Lawrence Berkeley National Laboratory"/>
            <person name="Hensen N."/>
            <person name="Bonometti L."/>
            <person name="Westerberg I."/>
            <person name="Brannstrom I.O."/>
            <person name="Guillou S."/>
            <person name="Cros-Aarteil S."/>
            <person name="Calhoun S."/>
            <person name="Haridas S."/>
            <person name="Kuo A."/>
            <person name="Mondo S."/>
            <person name="Pangilinan J."/>
            <person name="Riley R."/>
            <person name="Labutti K."/>
            <person name="Andreopoulos B."/>
            <person name="Lipzen A."/>
            <person name="Chen C."/>
            <person name="Yanf M."/>
            <person name="Daum C."/>
            <person name="Ng V."/>
            <person name="Clum A."/>
            <person name="Steindorff A."/>
            <person name="Ohm R."/>
            <person name="Martin F."/>
            <person name="Silar P."/>
            <person name="Natvig D."/>
            <person name="Lalanne C."/>
            <person name="Gautier V."/>
            <person name="Ament-Velasquez S.L."/>
            <person name="Kruys A."/>
            <person name="Hutchinson M.I."/>
            <person name="Powell A.J."/>
            <person name="Barry K."/>
            <person name="Miller A.N."/>
            <person name="Grigoriev I.V."/>
            <person name="Debuchy R."/>
            <person name="Gladieux P."/>
            <person name="Thoren M.H."/>
            <person name="Johannesson H."/>
        </authorList>
    </citation>
    <scope>NUCLEOTIDE SEQUENCE</scope>
    <source>
        <strain evidence="5">CBS 606.72</strain>
    </source>
</reference>
<name>A0AA39WYZ2_9PEZI</name>
<feature type="signal peptide" evidence="3">
    <location>
        <begin position="1"/>
        <end position="34"/>
    </location>
</feature>
<dbReference type="SUPFAM" id="SSF50630">
    <property type="entry name" value="Acid proteases"/>
    <property type="match status" value="1"/>
</dbReference>
<evidence type="ECO:0000313" key="5">
    <source>
        <dbReference type="EMBL" id="KAK0624234.1"/>
    </source>
</evidence>
<dbReference type="InterPro" id="IPR034164">
    <property type="entry name" value="Pepsin-like_dom"/>
</dbReference>
<dbReference type="EMBL" id="JAULSU010000003">
    <property type="protein sequence ID" value="KAK0624234.1"/>
    <property type="molecule type" value="Genomic_DNA"/>
</dbReference>
<evidence type="ECO:0000256" key="2">
    <source>
        <dbReference type="PIRSR" id="PIRSR601461-2"/>
    </source>
</evidence>
<evidence type="ECO:0000259" key="4">
    <source>
        <dbReference type="PROSITE" id="PS51767"/>
    </source>
</evidence>
<dbReference type="PANTHER" id="PTHR47966">
    <property type="entry name" value="BETA-SITE APP-CLEAVING ENZYME, ISOFORM A-RELATED"/>
    <property type="match status" value="1"/>
</dbReference>
<proteinExistence type="inferred from homology"/>
<sequence>MLALLHHFTTAMFKTPSLQVFVVACLAACAAASAAEPKLQHPLTTAPLDGDMPGRGWGSVPIQEATWFEMGYSLNITFGNPPQQVPVYLDISSPDSWVTPEALPDRHRVCETAPTFNTSASSTFLATSTFARFHFDWLWGQGNLSYDTVSFGSLSVQHQAFAIPDYISSDAWGFNACPMAGIIGLAPFSSRTERDDFGKPSPLVSMALQKALSKNLFALRLHGPRAELSFGRTNPGLYRDGFIAEAPLTRHRSRIWDGGWQTTASHLRLEAWDADNSFVADLGNVPATFSTRSPQIHLPKAVYDSVYAAAGFEQLPGWLMPPTVDCARRFDMPNVTIALGDGMESLTLTAFEYTMVWPLADPGPPQCACLFTTSSGFDWSGEIILGWAFVRAFYVVFDLDEKMIRFATLS</sequence>
<gene>
    <name evidence="5" type="ORF">B0T14DRAFT_517714</name>
</gene>
<comment type="caution">
    <text evidence="5">The sequence shown here is derived from an EMBL/GenBank/DDBJ whole genome shotgun (WGS) entry which is preliminary data.</text>
</comment>
<keyword evidence="3" id="KW-0732">Signal</keyword>
<dbReference type="Gene3D" id="2.40.70.10">
    <property type="entry name" value="Acid Proteases"/>
    <property type="match status" value="2"/>
</dbReference>
<dbReference type="PANTHER" id="PTHR47966:SF51">
    <property type="entry name" value="BETA-SITE APP-CLEAVING ENZYME, ISOFORM A-RELATED"/>
    <property type="match status" value="1"/>
</dbReference>
<organism evidence="5 6">
    <name type="scientific">Immersiella caudata</name>
    <dbReference type="NCBI Taxonomy" id="314043"/>
    <lineage>
        <taxon>Eukaryota</taxon>
        <taxon>Fungi</taxon>
        <taxon>Dikarya</taxon>
        <taxon>Ascomycota</taxon>
        <taxon>Pezizomycotina</taxon>
        <taxon>Sordariomycetes</taxon>
        <taxon>Sordariomycetidae</taxon>
        <taxon>Sordariales</taxon>
        <taxon>Lasiosphaeriaceae</taxon>
        <taxon>Immersiella</taxon>
    </lineage>
</organism>
<keyword evidence="2" id="KW-1015">Disulfide bond</keyword>
<evidence type="ECO:0000313" key="6">
    <source>
        <dbReference type="Proteomes" id="UP001175000"/>
    </source>
</evidence>
<feature type="chain" id="PRO_5041202571" evidence="3">
    <location>
        <begin position="35"/>
        <end position="410"/>
    </location>
</feature>
<dbReference type="PROSITE" id="PS51767">
    <property type="entry name" value="PEPTIDASE_A1"/>
    <property type="match status" value="1"/>
</dbReference>
<evidence type="ECO:0000256" key="3">
    <source>
        <dbReference type="SAM" id="SignalP"/>
    </source>
</evidence>
<feature type="domain" description="Peptidase A1" evidence="4">
    <location>
        <begin position="72"/>
        <end position="407"/>
    </location>
</feature>
<dbReference type="AlphaFoldDB" id="A0AA39WYZ2"/>
<accession>A0AA39WYZ2</accession>
<dbReference type="PRINTS" id="PR00792">
    <property type="entry name" value="PEPSIN"/>
</dbReference>
<dbReference type="CDD" id="cd05471">
    <property type="entry name" value="pepsin_like"/>
    <property type="match status" value="1"/>
</dbReference>
<dbReference type="Pfam" id="PF00026">
    <property type="entry name" value="Asp"/>
    <property type="match status" value="1"/>
</dbReference>
<dbReference type="InterPro" id="IPR033121">
    <property type="entry name" value="PEPTIDASE_A1"/>
</dbReference>
<dbReference type="InterPro" id="IPR021109">
    <property type="entry name" value="Peptidase_aspartic_dom_sf"/>
</dbReference>
<comment type="similarity">
    <text evidence="1">Belongs to the peptidase A1 family.</text>
</comment>